<dbReference type="SUPFAM" id="SSF57756">
    <property type="entry name" value="Retrovirus zinc finger-like domains"/>
    <property type="match status" value="1"/>
</dbReference>
<protein>
    <recommendedName>
        <fullName evidence="1">CCHC-type domain-containing protein</fullName>
    </recommendedName>
</protein>
<dbReference type="Pfam" id="PF00098">
    <property type="entry name" value="zf-CCHC"/>
    <property type="match status" value="1"/>
</dbReference>
<keyword evidence="3" id="KW-1185">Reference proteome</keyword>
<evidence type="ECO:0000259" key="1">
    <source>
        <dbReference type="SMART" id="SM00343"/>
    </source>
</evidence>
<proteinExistence type="predicted"/>
<dbReference type="Gene3D" id="4.10.60.10">
    <property type="entry name" value="Zinc finger, CCHC-type"/>
    <property type="match status" value="1"/>
</dbReference>
<comment type="caution">
    <text evidence="2">The sequence shown here is derived from an EMBL/GenBank/DDBJ whole genome shotgun (WGS) entry which is preliminary data.</text>
</comment>
<dbReference type="GO" id="GO:0003676">
    <property type="term" value="F:nucleic acid binding"/>
    <property type="evidence" value="ECO:0007669"/>
    <property type="project" value="InterPro"/>
</dbReference>
<dbReference type="GO" id="GO:0008270">
    <property type="term" value="F:zinc ion binding"/>
    <property type="evidence" value="ECO:0007669"/>
    <property type="project" value="InterPro"/>
</dbReference>
<dbReference type="EMBL" id="BGPR01109126">
    <property type="protein sequence ID" value="GBM84905.1"/>
    <property type="molecule type" value="Genomic_DNA"/>
</dbReference>
<dbReference type="InterPro" id="IPR036875">
    <property type="entry name" value="Znf_CCHC_sf"/>
</dbReference>
<dbReference type="InterPro" id="IPR001878">
    <property type="entry name" value="Znf_CCHC"/>
</dbReference>
<dbReference type="SMART" id="SM00343">
    <property type="entry name" value="ZnF_C2HC"/>
    <property type="match status" value="2"/>
</dbReference>
<reference evidence="2 3" key="1">
    <citation type="journal article" date="2019" name="Sci. Rep.">
        <title>Orb-weaving spider Araneus ventricosus genome elucidates the spidroin gene catalogue.</title>
        <authorList>
            <person name="Kono N."/>
            <person name="Nakamura H."/>
            <person name="Ohtoshi R."/>
            <person name="Moran D.A.P."/>
            <person name="Shinohara A."/>
            <person name="Yoshida Y."/>
            <person name="Fujiwara M."/>
            <person name="Mori M."/>
            <person name="Tomita M."/>
            <person name="Arakawa K."/>
        </authorList>
    </citation>
    <scope>NUCLEOTIDE SEQUENCE [LARGE SCALE GENOMIC DNA]</scope>
</reference>
<accession>A0A4Y2J4Q0</accession>
<evidence type="ECO:0000313" key="2">
    <source>
        <dbReference type="EMBL" id="GBM84905.1"/>
    </source>
</evidence>
<dbReference type="OrthoDB" id="3039988at2759"/>
<feature type="domain" description="CCHC-type" evidence="1">
    <location>
        <begin position="33"/>
        <end position="49"/>
    </location>
</feature>
<evidence type="ECO:0000313" key="3">
    <source>
        <dbReference type="Proteomes" id="UP000499080"/>
    </source>
</evidence>
<name>A0A4Y2J4Q0_ARAVE</name>
<organism evidence="2 3">
    <name type="scientific">Araneus ventricosus</name>
    <name type="common">Orbweaver spider</name>
    <name type="synonym">Epeira ventricosa</name>
    <dbReference type="NCBI Taxonomy" id="182803"/>
    <lineage>
        <taxon>Eukaryota</taxon>
        <taxon>Metazoa</taxon>
        <taxon>Ecdysozoa</taxon>
        <taxon>Arthropoda</taxon>
        <taxon>Chelicerata</taxon>
        <taxon>Arachnida</taxon>
        <taxon>Araneae</taxon>
        <taxon>Araneomorphae</taxon>
        <taxon>Entelegynae</taxon>
        <taxon>Araneoidea</taxon>
        <taxon>Araneidae</taxon>
        <taxon>Araneus</taxon>
    </lineage>
</organism>
<gene>
    <name evidence="2" type="ORF">AVEN_37363_1</name>
</gene>
<sequence>MRLSVKGIYTQPLRCFKCQRFGHSKTSCRGSVTCAHCAEVGHKSTDCTGTEKCVNCKGSMLRFLETVLPGNRRKKLYPQKYKKISYQEASKGVKSLAPTTGNSYVSVAIKSPAPSVQKIPISLLFPVLNDLILLQEQLIQ</sequence>
<dbReference type="Proteomes" id="UP000499080">
    <property type="component" value="Unassembled WGS sequence"/>
</dbReference>
<dbReference type="AlphaFoldDB" id="A0A4Y2J4Q0"/>
<feature type="domain" description="CCHC-type" evidence="1">
    <location>
        <begin position="14"/>
        <end position="30"/>
    </location>
</feature>